<keyword evidence="1" id="KW-0472">Membrane</keyword>
<reference evidence="2" key="1">
    <citation type="journal article" date="2014" name="Front. Microbiol.">
        <title>High frequency of phylogenetically diverse reductive dehalogenase-homologous genes in deep subseafloor sedimentary metagenomes.</title>
        <authorList>
            <person name="Kawai M."/>
            <person name="Futagami T."/>
            <person name="Toyoda A."/>
            <person name="Takaki Y."/>
            <person name="Nishi S."/>
            <person name="Hori S."/>
            <person name="Arai W."/>
            <person name="Tsubouchi T."/>
            <person name="Morono Y."/>
            <person name="Uchiyama I."/>
            <person name="Ito T."/>
            <person name="Fujiyama A."/>
            <person name="Inagaki F."/>
            <person name="Takami H."/>
        </authorList>
    </citation>
    <scope>NUCLEOTIDE SEQUENCE</scope>
    <source>
        <strain evidence="2">Expedition CK06-06</strain>
    </source>
</reference>
<comment type="caution">
    <text evidence="2">The sequence shown here is derived from an EMBL/GenBank/DDBJ whole genome shotgun (WGS) entry which is preliminary data.</text>
</comment>
<feature type="transmembrane region" description="Helical" evidence="1">
    <location>
        <begin position="12"/>
        <end position="29"/>
    </location>
</feature>
<proteinExistence type="predicted"/>
<dbReference type="EMBL" id="BARV01030642">
    <property type="protein sequence ID" value="GAI43660.1"/>
    <property type="molecule type" value="Genomic_DNA"/>
</dbReference>
<evidence type="ECO:0000256" key="1">
    <source>
        <dbReference type="SAM" id="Phobius"/>
    </source>
</evidence>
<dbReference type="AlphaFoldDB" id="X1PXT2"/>
<feature type="non-terminal residue" evidence="2">
    <location>
        <position position="30"/>
    </location>
</feature>
<accession>X1PXT2</accession>
<protein>
    <submittedName>
        <fullName evidence="2">Uncharacterized protein</fullName>
    </submittedName>
</protein>
<keyword evidence="1" id="KW-0812">Transmembrane</keyword>
<name>X1PXT2_9ZZZZ</name>
<sequence length="30" mass="3437">MKGNGIKLWFRSKPAKLVLVIIIAFILGYF</sequence>
<gene>
    <name evidence="2" type="ORF">S06H3_48639</name>
</gene>
<keyword evidence="1" id="KW-1133">Transmembrane helix</keyword>
<evidence type="ECO:0000313" key="2">
    <source>
        <dbReference type="EMBL" id="GAI43660.1"/>
    </source>
</evidence>
<organism evidence="2">
    <name type="scientific">marine sediment metagenome</name>
    <dbReference type="NCBI Taxonomy" id="412755"/>
    <lineage>
        <taxon>unclassified sequences</taxon>
        <taxon>metagenomes</taxon>
        <taxon>ecological metagenomes</taxon>
    </lineage>
</organism>